<keyword evidence="3" id="KW-0732">Signal</keyword>
<gene>
    <name evidence="5" type="ORF">QBC34DRAFT_471700</name>
</gene>
<evidence type="ECO:0000313" key="5">
    <source>
        <dbReference type="EMBL" id="KAK4445819.1"/>
    </source>
</evidence>
<name>A0AAV9GAG1_9PEZI</name>
<evidence type="ECO:0000313" key="6">
    <source>
        <dbReference type="Proteomes" id="UP001321760"/>
    </source>
</evidence>
<evidence type="ECO:0000259" key="4">
    <source>
        <dbReference type="Pfam" id="PF00030"/>
    </source>
</evidence>
<dbReference type="Pfam" id="PF00030">
    <property type="entry name" value="Crystall"/>
    <property type="match status" value="1"/>
</dbReference>
<evidence type="ECO:0000256" key="1">
    <source>
        <dbReference type="ARBA" id="ARBA00009646"/>
    </source>
</evidence>
<protein>
    <recommendedName>
        <fullName evidence="4">Beta/gamma crystallin 'Greek key' domain-containing protein</fullName>
    </recommendedName>
</protein>
<dbReference type="InterPro" id="IPR001064">
    <property type="entry name" value="Beta/gamma_crystallin"/>
</dbReference>
<accession>A0AAV9GAG1</accession>
<comment type="similarity">
    <text evidence="1">Belongs to the beta/gamma-crystallin family.</text>
</comment>
<evidence type="ECO:0000256" key="2">
    <source>
        <dbReference type="ARBA" id="ARBA00022737"/>
    </source>
</evidence>
<proteinExistence type="inferred from homology"/>
<feature type="signal peptide" evidence="3">
    <location>
        <begin position="1"/>
        <end position="24"/>
    </location>
</feature>
<comment type="caution">
    <text evidence="5">The sequence shown here is derived from an EMBL/GenBank/DDBJ whole genome shotgun (WGS) entry which is preliminary data.</text>
</comment>
<sequence>MAPAFHSFVSILAAISALTPTVAGVWVKYCEHSGFGGRCVEISPKVNECHNVPSNMNDKLSSYQVVHGHCDFFKDSGCNGFLWQAKNREHDNVSDPRHKDQVSSIRCTHSCCPSTKAIACQFACNSNCGRGPIPDLACQNNCRKTCCPEGVMCSD</sequence>
<dbReference type="Gene3D" id="2.60.20.10">
    <property type="entry name" value="Crystallins"/>
    <property type="match status" value="1"/>
</dbReference>
<organism evidence="5 6">
    <name type="scientific">Podospora aff. communis PSN243</name>
    <dbReference type="NCBI Taxonomy" id="3040156"/>
    <lineage>
        <taxon>Eukaryota</taxon>
        <taxon>Fungi</taxon>
        <taxon>Dikarya</taxon>
        <taxon>Ascomycota</taxon>
        <taxon>Pezizomycotina</taxon>
        <taxon>Sordariomycetes</taxon>
        <taxon>Sordariomycetidae</taxon>
        <taxon>Sordariales</taxon>
        <taxon>Podosporaceae</taxon>
        <taxon>Podospora</taxon>
    </lineage>
</organism>
<reference evidence="5" key="1">
    <citation type="journal article" date="2023" name="Mol. Phylogenet. Evol.">
        <title>Genome-scale phylogeny and comparative genomics of the fungal order Sordariales.</title>
        <authorList>
            <person name="Hensen N."/>
            <person name="Bonometti L."/>
            <person name="Westerberg I."/>
            <person name="Brannstrom I.O."/>
            <person name="Guillou S."/>
            <person name="Cros-Aarteil S."/>
            <person name="Calhoun S."/>
            <person name="Haridas S."/>
            <person name="Kuo A."/>
            <person name="Mondo S."/>
            <person name="Pangilinan J."/>
            <person name="Riley R."/>
            <person name="LaButti K."/>
            <person name="Andreopoulos B."/>
            <person name="Lipzen A."/>
            <person name="Chen C."/>
            <person name="Yan M."/>
            <person name="Daum C."/>
            <person name="Ng V."/>
            <person name="Clum A."/>
            <person name="Steindorff A."/>
            <person name="Ohm R.A."/>
            <person name="Martin F."/>
            <person name="Silar P."/>
            <person name="Natvig D.O."/>
            <person name="Lalanne C."/>
            <person name="Gautier V."/>
            <person name="Ament-Velasquez S.L."/>
            <person name="Kruys A."/>
            <person name="Hutchinson M.I."/>
            <person name="Powell A.J."/>
            <person name="Barry K."/>
            <person name="Miller A.N."/>
            <person name="Grigoriev I.V."/>
            <person name="Debuchy R."/>
            <person name="Gladieux P."/>
            <person name="Hiltunen Thoren M."/>
            <person name="Johannesson H."/>
        </authorList>
    </citation>
    <scope>NUCLEOTIDE SEQUENCE</scope>
    <source>
        <strain evidence="5">PSN243</strain>
    </source>
</reference>
<dbReference type="InterPro" id="IPR011024">
    <property type="entry name" value="G_crystallin-like"/>
</dbReference>
<dbReference type="SUPFAM" id="SSF49695">
    <property type="entry name" value="gamma-Crystallin-like"/>
    <property type="match status" value="1"/>
</dbReference>
<evidence type="ECO:0000256" key="3">
    <source>
        <dbReference type="SAM" id="SignalP"/>
    </source>
</evidence>
<reference evidence="5" key="2">
    <citation type="submission" date="2023-05" db="EMBL/GenBank/DDBJ databases">
        <authorList>
            <consortium name="Lawrence Berkeley National Laboratory"/>
            <person name="Steindorff A."/>
            <person name="Hensen N."/>
            <person name="Bonometti L."/>
            <person name="Westerberg I."/>
            <person name="Brannstrom I.O."/>
            <person name="Guillou S."/>
            <person name="Cros-Aarteil S."/>
            <person name="Calhoun S."/>
            <person name="Haridas S."/>
            <person name="Kuo A."/>
            <person name="Mondo S."/>
            <person name="Pangilinan J."/>
            <person name="Riley R."/>
            <person name="Labutti K."/>
            <person name="Andreopoulos B."/>
            <person name="Lipzen A."/>
            <person name="Chen C."/>
            <person name="Yanf M."/>
            <person name="Daum C."/>
            <person name="Ng V."/>
            <person name="Clum A."/>
            <person name="Ohm R."/>
            <person name="Martin F."/>
            <person name="Silar P."/>
            <person name="Natvig D."/>
            <person name="Lalanne C."/>
            <person name="Gautier V."/>
            <person name="Ament-Velasquez S.L."/>
            <person name="Kruys A."/>
            <person name="Hutchinson M.I."/>
            <person name="Powell A.J."/>
            <person name="Barry K."/>
            <person name="Miller A.N."/>
            <person name="Grigoriev I.V."/>
            <person name="Debuchy R."/>
            <person name="Gladieux P."/>
            <person name="Thoren M.H."/>
            <person name="Johannesson H."/>
        </authorList>
    </citation>
    <scope>NUCLEOTIDE SEQUENCE</scope>
    <source>
        <strain evidence="5">PSN243</strain>
    </source>
</reference>
<dbReference type="EMBL" id="MU865962">
    <property type="protein sequence ID" value="KAK4445819.1"/>
    <property type="molecule type" value="Genomic_DNA"/>
</dbReference>
<keyword evidence="2" id="KW-0677">Repeat</keyword>
<dbReference type="AlphaFoldDB" id="A0AAV9GAG1"/>
<feature type="chain" id="PRO_5043911470" description="Beta/gamma crystallin 'Greek key' domain-containing protein" evidence="3">
    <location>
        <begin position="25"/>
        <end position="155"/>
    </location>
</feature>
<dbReference type="Proteomes" id="UP001321760">
    <property type="component" value="Unassembled WGS sequence"/>
</dbReference>
<keyword evidence="6" id="KW-1185">Reference proteome</keyword>
<feature type="domain" description="Beta/gamma crystallin 'Greek key'" evidence="4">
    <location>
        <begin position="31"/>
        <end position="107"/>
    </location>
</feature>